<accession>U7QGQ1</accession>
<evidence type="ECO:0000256" key="7">
    <source>
        <dbReference type="ARBA" id="ARBA00022741"/>
    </source>
</evidence>
<evidence type="ECO:0000256" key="2">
    <source>
        <dbReference type="ARBA" id="ARBA00004370"/>
    </source>
</evidence>
<evidence type="ECO:0000256" key="4">
    <source>
        <dbReference type="ARBA" id="ARBA00012438"/>
    </source>
</evidence>
<keyword evidence="10" id="KW-0902">Two-component regulatory system</keyword>
<dbReference type="FunFam" id="1.10.287.130:FF:000038">
    <property type="entry name" value="Sensory transduction histidine kinase"/>
    <property type="match status" value="1"/>
</dbReference>
<dbReference type="InterPro" id="IPR004358">
    <property type="entry name" value="Sig_transdc_His_kin-like_C"/>
</dbReference>
<keyword evidence="11" id="KW-0472">Membrane</keyword>
<protein>
    <recommendedName>
        <fullName evidence="13">Circadian input-output histidine kinase CikA</fullName>
        <ecNumber evidence="4">2.7.13.3</ecNumber>
    </recommendedName>
</protein>
<dbReference type="SMART" id="SM00448">
    <property type="entry name" value="REC"/>
    <property type="match status" value="1"/>
</dbReference>
<dbReference type="Proteomes" id="UP000017127">
    <property type="component" value="Unassembled WGS sequence"/>
</dbReference>
<reference evidence="17 18" key="1">
    <citation type="journal article" date="2013" name="Front. Microbiol.">
        <title>Comparative genomic analyses of the cyanobacterium, Lyngbya aestuarii BL J, a powerful hydrogen producer.</title>
        <authorList>
            <person name="Kothari A."/>
            <person name="Vaughn M."/>
            <person name="Garcia-Pichel F."/>
        </authorList>
    </citation>
    <scope>NUCLEOTIDE SEQUENCE [LARGE SCALE GENOMIC DNA]</scope>
    <source>
        <strain evidence="17 18">BL J</strain>
    </source>
</reference>
<comment type="caution">
    <text evidence="17">The sequence shown here is derived from an EMBL/GenBank/DDBJ whole genome shotgun (WGS) entry which is preliminary data.</text>
</comment>
<organism evidence="17 18">
    <name type="scientific">Lyngbya aestuarii BL J</name>
    <dbReference type="NCBI Taxonomy" id="1348334"/>
    <lineage>
        <taxon>Bacteria</taxon>
        <taxon>Bacillati</taxon>
        <taxon>Cyanobacteriota</taxon>
        <taxon>Cyanophyceae</taxon>
        <taxon>Oscillatoriophycideae</taxon>
        <taxon>Oscillatoriales</taxon>
        <taxon>Microcoleaceae</taxon>
        <taxon>Lyngbya</taxon>
    </lineage>
</organism>
<dbReference type="RefSeq" id="WP_023067391.1">
    <property type="nucleotide sequence ID" value="NZ_AUZM01000037.1"/>
</dbReference>
<dbReference type="AlphaFoldDB" id="U7QGQ1"/>
<evidence type="ECO:0000313" key="18">
    <source>
        <dbReference type="Proteomes" id="UP000017127"/>
    </source>
</evidence>
<evidence type="ECO:0000256" key="3">
    <source>
        <dbReference type="ARBA" id="ARBA00006402"/>
    </source>
</evidence>
<dbReference type="SMART" id="SM00388">
    <property type="entry name" value="HisKA"/>
    <property type="match status" value="1"/>
</dbReference>
<sequence>MNLEQWWEEQELILNQIDNAIALFDPNSHLILFNLKLAQTWGLSSEFLASQPDCETVFREIVNQGYWSEEQCQHLKACLLKSESQGSAFCLEQNNGVCLEVYTTIMPSGGCLFTFREVTYYRNSQASFNTEVRRLKFLLGLNERLQDSDNLREIAQYALNYLVRVMNAAFGDVKVVTGEGKQRQAGAISNNISSQFVASYGEPVIAEMQQLLEKGIPYGQGLLWEVVETGQAVYVEDYANHPQAVEGFRHPGIGQLGIFPIPATNGEIIGVLTLESRNLEQLQAYPQRDMLYAACRTLGTAIERAQAQERLRQINEDLERASQMKSEFLASMSHELRTPLNSILGFSDLLKRQISGELNHRQINHVKLIEKSGQHLLQLINDILDLSKIEAGKTDLNIQAVEIHRLCNECLKMIQPRADKKRLALSLELDYPLNQVALDERRVRQIIINLLSNAVKFTPEAGIIKLSGRLAYGSQIEGDYRPDCSPVNASTPYLCLEVQDSGIGIPEDRWHLLFRPFQQVDASLTRRHEGTGLGLALTKRLAELHGGTVSLQSEVNQGSRFRVWLPLTEMRETLADSQNLLDSTLEIPSNLVSPSLTSKTRNAPRILVVEDQPFNQLLVSEILELEGYQVELICEGQTMMDMINSPFVRASMLPDMILMDIQLPEVDGFELMRQLKKHSVWQSVPVVAVTAMAMAGDRDRCLAAGAVAYLSKPLDVDQVLTTVKSLLPS</sequence>
<dbReference type="Pfam" id="PF02518">
    <property type="entry name" value="HATPase_c"/>
    <property type="match status" value="1"/>
</dbReference>
<evidence type="ECO:0000256" key="1">
    <source>
        <dbReference type="ARBA" id="ARBA00000085"/>
    </source>
</evidence>
<dbReference type="Pfam" id="PF00072">
    <property type="entry name" value="Response_reg"/>
    <property type="match status" value="1"/>
</dbReference>
<dbReference type="Pfam" id="PF12860">
    <property type="entry name" value="PAS_7"/>
    <property type="match status" value="1"/>
</dbReference>
<evidence type="ECO:0000256" key="11">
    <source>
        <dbReference type="ARBA" id="ARBA00023136"/>
    </source>
</evidence>
<dbReference type="Pfam" id="PF00512">
    <property type="entry name" value="HisKA"/>
    <property type="match status" value="1"/>
</dbReference>
<dbReference type="SMART" id="SM00065">
    <property type="entry name" value="GAF"/>
    <property type="match status" value="1"/>
</dbReference>
<evidence type="ECO:0000256" key="8">
    <source>
        <dbReference type="ARBA" id="ARBA00022777"/>
    </source>
</evidence>
<dbReference type="Pfam" id="PF13185">
    <property type="entry name" value="GAF_2"/>
    <property type="match status" value="1"/>
</dbReference>
<evidence type="ECO:0000256" key="12">
    <source>
        <dbReference type="ARBA" id="ARBA00023306"/>
    </source>
</evidence>
<dbReference type="SUPFAM" id="SSF52172">
    <property type="entry name" value="CheY-like"/>
    <property type="match status" value="1"/>
</dbReference>
<gene>
    <name evidence="17" type="ORF">M595_3611</name>
</gene>
<dbReference type="PANTHER" id="PTHR43047:SF63">
    <property type="entry name" value="HISTIDINE KINASE"/>
    <property type="match status" value="1"/>
</dbReference>
<feature type="domain" description="Histidine kinase" evidence="15">
    <location>
        <begin position="331"/>
        <end position="569"/>
    </location>
</feature>
<evidence type="ECO:0000313" key="17">
    <source>
        <dbReference type="EMBL" id="ERT06427.1"/>
    </source>
</evidence>
<dbReference type="InterPro" id="IPR036890">
    <property type="entry name" value="HATPase_C_sf"/>
</dbReference>
<keyword evidence="9" id="KW-0067">ATP-binding</keyword>
<dbReference type="PROSITE" id="PS50110">
    <property type="entry name" value="RESPONSE_REGULATORY"/>
    <property type="match status" value="1"/>
</dbReference>
<feature type="domain" description="Response regulatory" evidence="16">
    <location>
        <begin position="605"/>
        <end position="727"/>
    </location>
</feature>
<dbReference type="GO" id="GO:0009927">
    <property type="term" value="F:histidine phosphotransfer kinase activity"/>
    <property type="evidence" value="ECO:0007669"/>
    <property type="project" value="TreeGrafter"/>
</dbReference>
<dbReference type="InterPro" id="IPR011006">
    <property type="entry name" value="CheY-like_superfamily"/>
</dbReference>
<dbReference type="EC" id="2.7.13.3" evidence="4"/>
<dbReference type="CDD" id="cd00082">
    <property type="entry name" value="HisKA"/>
    <property type="match status" value="1"/>
</dbReference>
<keyword evidence="5 14" id="KW-0597">Phosphoprotein</keyword>
<dbReference type="InterPro" id="IPR001789">
    <property type="entry name" value="Sig_transdc_resp-reg_receiver"/>
</dbReference>
<dbReference type="Gene3D" id="1.10.287.130">
    <property type="match status" value="1"/>
</dbReference>
<dbReference type="PROSITE" id="PS50109">
    <property type="entry name" value="HIS_KIN"/>
    <property type="match status" value="1"/>
</dbReference>
<keyword evidence="7" id="KW-0547">Nucleotide-binding</keyword>
<dbReference type="InterPro" id="IPR003594">
    <property type="entry name" value="HATPase_dom"/>
</dbReference>
<dbReference type="PANTHER" id="PTHR43047">
    <property type="entry name" value="TWO-COMPONENT HISTIDINE PROTEIN KINASE"/>
    <property type="match status" value="1"/>
</dbReference>
<evidence type="ECO:0000256" key="5">
    <source>
        <dbReference type="ARBA" id="ARBA00022553"/>
    </source>
</evidence>
<evidence type="ECO:0000256" key="6">
    <source>
        <dbReference type="ARBA" id="ARBA00022679"/>
    </source>
</evidence>
<dbReference type="SMART" id="SM00387">
    <property type="entry name" value="HATPase_c"/>
    <property type="match status" value="1"/>
</dbReference>
<dbReference type="SUPFAM" id="SSF55874">
    <property type="entry name" value="ATPase domain of HSP90 chaperone/DNA topoisomerase II/histidine kinase"/>
    <property type="match status" value="1"/>
</dbReference>
<evidence type="ECO:0000259" key="16">
    <source>
        <dbReference type="PROSITE" id="PS50110"/>
    </source>
</evidence>
<feature type="modified residue" description="4-aspartylphosphate" evidence="14">
    <location>
        <position position="660"/>
    </location>
</feature>
<dbReference type="Gene3D" id="3.30.565.10">
    <property type="entry name" value="Histidine kinase-like ATPase, C-terminal domain"/>
    <property type="match status" value="1"/>
</dbReference>
<keyword evidence="12" id="KW-0131">Cell cycle</keyword>
<dbReference type="EMBL" id="AUZM01000037">
    <property type="protein sequence ID" value="ERT06427.1"/>
    <property type="molecule type" value="Genomic_DNA"/>
</dbReference>
<dbReference type="FunFam" id="3.30.565.10:FF:000010">
    <property type="entry name" value="Sensor histidine kinase RcsC"/>
    <property type="match status" value="1"/>
</dbReference>
<evidence type="ECO:0000256" key="13">
    <source>
        <dbReference type="ARBA" id="ARBA00074306"/>
    </source>
</evidence>
<comment type="catalytic activity">
    <reaction evidence="1">
        <text>ATP + protein L-histidine = ADP + protein N-phospho-L-histidine.</text>
        <dbReference type="EC" id="2.7.13.3"/>
    </reaction>
</comment>
<proteinExistence type="inferred from homology"/>
<dbReference type="GO" id="GO:0000155">
    <property type="term" value="F:phosphorelay sensor kinase activity"/>
    <property type="evidence" value="ECO:0007669"/>
    <property type="project" value="InterPro"/>
</dbReference>
<dbReference type="PRINTS" id="PR00344">
    <property type="entry name" value="BCTRLSENSOR"/>
</dbReference>
<name>U7QGQ1_9CYAN</name>
<dbReference type="InterPro" id="IPR029016">
    <property type="entry name" value="GAF-like_dom_sf"/>
</dbReference>
<dbReference type="InterPro" id="IPR036097">
    <property type="entry name" value="HisK_dim/P_sf"/>
</dbReference>
<dbReference type="InterPro" id="IPR003018">
    <property type="entry name" value="GAF"/>
</dbReference>
<dbReference type="InterPro" id="IPR005467">
    <property type="entry name" value="His_kinase_dom"/>
</dbReference>
<comment type="similarity">
    <text evidence="3">In the N-terminal section; belongs to the phytochrome family.</text>
</comment>
<keyword evidence="8 17" id="KW-0418">Kinase</keyword>
<dbReference type="GO" id="GO:0005524">
    <property type="term" value="F:ATP binding"/>
    <property type="evidence" value="ECO:0007669"/>
    <property type="project" value="UniProtKB-KW"/>
</dbReference>
<dbReference type="SUPFAM" id="SSF47384">
    <property type="entry name" value="Homodimeric domain of signal transducing histidine kinase"/>
    <property type="match status" value="1"/>
</dbReference>
<evidence type="ECO:0000256" key="9">
    <source>
        <dbReference type="ARBA" id="ARBA00022840"/>
    </source>
</evidence>
<dbReference type="PATRIC" id="fig|1348334.3.peg.3494"/>
<evidence type="ECO:0000256" key="14">
    <source>
        <dbReference type="PROSITE-ProRule" id="PRU00169"/>
    </source>
</evidence>
<dbReference type="CDD" id="cd16922">
    <property type="entry name" value="HATPase_EvgS-ArcB-TorS-like"/>
    <property type="match status" value="1"/>
</dbReference>
<evidence type="ECO:0000259" key="15">
    <source>
        <dbReference type="PROSITE" id="PS50109"/>
    </source>
</evidence>
<dbReference type="Gene3D" id="3.40.50.2300">
    <property type="match status" value="1"/>
</dbReference>
<keyword evidence="6" id="KW-0808">Transferase</keyword>
<comment type="subcellular location">
    <subcellularLocation>
        <location evidence="2">Membrane</location>
    </subcellularLocation>
</comment>
<dbReference type="InterPro" id="IPR003661">
    <property type="entry name" value="HisK_dim/P_dom"/>
</dbReference>
<dbReference type="GO" id="GO:0005886">
    <property type="term" value="C:plasma membrane"/>
    <property type="evidence" value="ECO:0007669"/>
    <property type="project" value="TreeGrafter"/>
</dbReference>
<evidence type="ECO:0000256" key="10">
    <source>
        <dbReference type="ARBA" id="ARBA00023012"/>
    </source>
</evidence>
<dbReference type="SUPFAM" id="SSF55781">
    <property type="entry name" value="GAF domain-like"/>
    <property type="match status" value="1"/>
</dbReference>
<keyword evidence="18" id="KW-1185">Reference proteome</keyword>
<dbReference type="Gene3D" id="3.30.450.40">
    <property type="match status" value="1"/>
</dbReference>
<dbReference type="OrthoDB" id="459598at2"/>